<gene>
    <name evidence="1" type="ORF">F0357_13000</name>
</gene>
<dbReference type="Pfam" id="PF12974">
    <property type="entry name" value="Phosphonate-bd"/>
    <property type="match status" value="1"/>
</dbReference>
<comment type="caution">
    <text evidence="1">The sequence shown here is derived from an EMBL/GenBank/DDBJ whole genome shotgun (WGS) entry which is preliminary data.</text>
</comment>
<accession>A0A6A7Y5B3</accession>
<evidence type="ECO:0000313" key="2">
    <source>
        <dbReference type="Proteomes" id="UP000332515"/>
    </source>
</evidence>
<dbReference type="Proteomes" id="UP000332515">
    <property type="component" value="Unassembled WGS sequence"/>
</dbReference>
<sequence>MSAHEQNLSETAEAAGVASLGMYDLPWLQAANDRLWVAIRDRLRGAGLSGVPDRLDRARPLDAIWHDPSLLLGQTCGYPLRTRLDGVVRLVATPIYASPFSEGAFHRSAIVVARGAPWRSLEDLRGRVAAVNGFDSNTGMNLFRLAVAPLVQAGGGPPFFGRVVETGAHLESLKAVAQGTADVAAIDGVTYGLVQRHRPDLLDNIAVLTTTRMSPGLPFITAASASDSHVAALQAALDAVAADPTLADVRHELCLTGFERIDAAEYDRVLTYERMAERAGYPVLA</sequence>
<protein>
    <submittedName>
        <fullName evidence="1">PhnD/SsuA/transferrin family substrate-binding protein</fullName>
    </submittedName>
</protein>
<dbReference type="PANTHER" id="PTHR35841">
    <property type="entry name" value="PHOSPHONATES-BINDING PERIPLASMIC PROTEIN"/>
    <property type="match status" value="1"/>
</dbReference>
<name>A0A6A7Y5B3_9HYPH</name>
<dbReference type="AlphaFoldDB" id="A0A6A7Y5B3"/>
<evidence type="ECO:0000313" key="1">
    <source>
        <dbReference type="EMBL" id="MQT13537.1"/>
    </source>
</evidence>
<dbReference type="SUPFAM" id="SSF53850">
    <property type="entry name" value="Periplasmic binding protein-like II"/>
    <property type="match status" value="1"/>
</dbReference>
<proteinExistence type="predicted"/>
<dbReference type="EMBL" id="VWNA01000001">
    <property type="protein sequence ID" value="MQT13537.1"/>
    <property type="molecule type" value="Genomic_DNA"/>
</dbReference>
<dbReference type="PANTHER" id="PTHR35841:SF1">
    <property type="entry name" value="PHOSPHONATES-BINDING PERIPLASMIC PROTEIN"/>
    <property type="match status" value="1"/>
</dbReference>
<organism evidence="1 2">
    <name type="scientific">Segnochrobactrum spirostomi</name>
    <dbReference type="NCBI Taxonomy" id="2608987"/>
    <lineage>
        <taxon>Bacteria</taxon>
        <taxon>Pseudomonadati</taxon>
        <taxon>Pseudomonadota</taxon>
        <taxon>Alphaproteobacteria</taxon>
        <taxon>Hyphomicrobiales</taxon>
        <taxon>Segnochrobactraceae</taxon>
        <taxon>Segnochrobactrum</taxon>
    </lineage>
</organism>
<reference evidence="1 2" key="1">
    <citation type="submission" date="2019-09" db="EMBL/GenBank/DDBJ databases">
        <title>Segnochrobactrum spirostomi gen. nov., sp. nov., isolated from the ciliate Spirostomum cf. yagiui and description of a novel family, Segnochrobactraceae fam. nov. within the order Rhizobiales of the class Alphaproteobacteria.</title>
        <authorList>
            <person name="Akter S."/>
            <person name="Shazib S.U.A."/>
            <person name="Shin M.K."/>
        </authorList>
    </citation>
    <scope>NUCLEOTIDE SEQUENCE [LARGE SCALE GENOMIC DNA]</scope>
    <source>
        <strain evidence="1 2">Sp-1</strain>
    </source>
</reference>
<keyword evidence="2" id="KW-1185">Reference proteome</keyword>
<dbReference type="RefSeq" id="WP_153482339.1">
    <property type="nucleotide sequence ID" value="NZ_VWNA01000001.1"/>
</dbReference>
<dbReference type="Gene3D" id="3.40.190.10">
    <property type="entry name" value="Periplasmic binding protein-like II"/>
    <property type="match status" value="1"/>
</dbReference>